<feature type="compositionally biased region" description="Basic and acidic residues" evidence="2">
    <location>
        <begin position="91"/>
        <end position="107"/>
    </location>
</feature>
<feature type="compositionally biased region" description="Polar residues" evidence="2">
    <location>
        <begin position="187"/>
        <end position="219"/>
    </location>
</feature>
<feature type="compositionally biased region" description="Acidic residues" evidence="2">
    <location>
        <begin position="108"/>
        <end position="120"/>
    </location>
</feature>
<feature type="region of interest" description="Disordered" evidence="2">
    <location>
        <begin position="350"/>
        <end position="371"/>
    </location>
</feature>
<dbReference type="Pfam" id="PF03763">
    <property type="entry name" value="Remorin_C"/>
    <property type="match status" value="1"/>
</dbReference>
<comment type="similarity">
    <text evidence="1">Belongs to the remorin family.</text>
</comment>
<feature type="region of interest" description="Disordered" evidence="2">
    <location>
        <begin position="232"/>
        <end position="276"/>
    </location>
</feature>
<protein>
    <submittedName>
        <fullName evidence="4">OLC1v1028719C1</fullName>
    </submittedName>
</protein>
<feature type="compositionally biased region" description="Basic residues" evidence="2">
    <location>
        <begin position="40"/>
        <end position="51"/>
    </location>
</feature>
<gene>
    <name evidence="4" type="ORF">OLC1_LOCUS4710</name>
</gene>
<feature type="region of interest" description="Disordered" evidence="2">
    <location>
        <begin position="183"/>
        <end position="219"/>
    </location>
</feature>
<evidence type="ECO:0000313" key="5">
    <source>
        <dbReference type="Proteomes" id="UP001161247"/>
    </source>
</evidence>
<dbReference type="EMBL" id="OX459119">
    <property type="protein sequence ID" value="CAI9093255.1"/>
    <property type="molecule type" value="Genomic_DNA"/>
</dbReference>
<dbReference type="PANTHER" id="PTHR31471">
    <property type="entry name" value="OS02G0116800 PROTEIN"/>
    <property type="match status" value="1"/>
</dbReference>
<evidence type="ECO:0000256" key="1">
    <source>
        <dbReference type="ARBA" id="ARBA00005711"/>
    </source>
</evidence>
<dbReference type="AlphaFoldDB" id="A0AAV1CE36"/>
<name>A0AAV1CE36_OLDCO</name>
<keyword evidence="5" id="KW-1185">Reference proteome</keyword>
<dbReference type="Proteomes" id="UP001161247">
    <property type="component" value="Chromosome 2"/>
</dbReference>
<proteinExistence type="inferred from homology"/>
<accession>A0AAV1CE36</accession>
<reference evidence="4" key="1">
    <citation type="submission" date="2023-03" db="EMBL/GenBank/DDBJ databases">
        <authorList>
            <person name="Julca I."/>
        </authorList>
    </citation>
    <scope>NUCLEOTIDE SEQUENCE</scope>
</reference>
<evidence type="ECO:0000256" key="2">
    <source>
        <dbReference type="SAM" id="MobiDB-lite"/>
    </source>
</evidence>
<evidence type="ECO:0000259" key="3">
    <source>
        <dbReference type="Pfam" id="PF03763"/>
    </source>
</evidence>
<feature type="compositionally biased region" description="Basic residues" evidence="2">
    <location>
        <begin position="75"/>
        <end position="85"/>
    </location>
</feature>
<dbReference type="PANTHER" id="PTHR31471:SF52">
    <property type="entry name" value="F12A21.28"/>
    <property type="match status" value="1"/>
</dbReference>
<evidence type="ECO:0000313" key="4">
    <source>
        <dbReference type="EMBL" id="CAI9093255.1"/>
    </source>
</evidence>
<organism evidence="4 5">
    <name type="scientific">Oldenlandia corymbosa var. corymbosa</name>
    <dbReference type="NCBI Taxonomy" id="529605"/>
    <lineage>
        <taxon>Eukaryota</taxon>
        <taxon>Viridiplantae</taxon>
        <taxon>Streptophyta</taxon>
        <taxon>Embryophyta</taxon>
        <taxon>Tracheophyta</taxon>
        <taxon>Spermatophyta</taxon>
        <taxon>Magnoliopsida</taxon>
        <taxon>eudicotyledons</taxon>
        <taxon>Gunneridae</taxon>
        <taxon>Pentapetalae</taxon>
        <taxon>asterids</taxon>
        <taxon>lamiids</taxon>
        <taxon>Gentianales</taxon>
        <taxon>Rubiaceae</taxon>
        <taxon>Rubioideae</taxon>
        <taxon>Spermacoceae</taxon>
        <taxon>Hedyotis-Oldenlandia complex</taxon>
        <taxon>Oldenlandia</taxon>
    </lineage>
</organism>
<dbReference type="InterPro" id="IPR005516">
    <property type="entry name" value="Remorin_C"/>
</dbReference>
<sequence length="393" mass="43919">MRSSVEDKGCLNNNGRGAIAAQETNFEFHKGSTAKNIASSHHHHHHHHHRQMSLGKPTPLKWDDAQKWLGNHLSRNGHQKNHSSTKPRNSNADDRRLINNPVPKEEEYNTEDEDEDEDESGGGRHDIDNDDDLVIPYEGELTKKMDESIWRINKKTSAGSSSSGAVAAAPVVRSICVRDMGTEMTPVGSQEPSRTATPVKSTTPATRSPIASGSSTPARYQNGIIHIVETDDDRSNRAGNGGGTATTTTATTSRFGREGEEVNESRSSLDAAAKKPNPLETRAMAWDEAERAKYLARYKREEMKIQAWENHQKRKAEMSMRRMEVKAEQMKSRAQEKYANKLAATKRIAEEKRANAESKLNEKAMKTSEKADYIRRTGHMPSSFSLKLPSFCW</sequence>
<feature type="domain" description="Remorin C-terminal" evidence="3">
    <location>
        <begin position="280"/>
        <end position="382"/>
    </location>
</feature>
<feature type="region of interest" description="Disordered" evidence="2">
    <location>
        <begin position="35"/>
        <end position="132"/>
    </location>
</feature>
<feature type="compositionally biased region" description="Basic and acidic residues" evidence="2">
    <location>
        <begin position="255"/>
        <end position="264"/>
    </location>
</feature>